<keyword evidence="1" id="KW-0732">Signal</keyword>
<evidence type="ECO:0000313" key="2">
    <source>
        <dbReference type="Proteomes" id="UP000887540"/>
    </source>
</evidence>
<protein>
    <submittedName>
        <fullName evidence="3">Uncharacterized protein</fullName>
    </submittedName>
</protein>
<proteinExistence type="predicted"/>
<name>A0A914DDC7_9BILA</name>
<dbReference type="Proteomes" id="UP000887540">
    <property type="component" value="Unplaced"/>
</dbReference>
<dbReference type="WBParaSite" id="ACRNAN_scaffold2412.g16169.t1">
    <property type="protein sequence ID" value="ACRNAN_scaffold2412.g16169.t1"/>
    <property type="gene ID" value="ACRNAN_scaffold2412.g16169"/>
</dbReference>
<dbReference type="AlphaFoldDB" id="A0A914DDC7"/>
<evidence type="ECO:0000256" key="1">
    <source>
        <dbReference type="SAM" id="SignalP"/>
    </source>
</evidence>
<reference evidence="3" key="1">
    <citation type="submission" date="2022-11" db="UniProtKB">
        <authorList>
            <consortium name="WormBaseParasite"/>
        </authorList>
    </citation>
    <scope>IDENTIFICATION</scope>
</reference>
<accession>A0A914DDC7</accession>
<feature type="chain" id="PRO_5037126456" evidence="1">
    <location>
        <begin position="21"/>
        <end position="76"/>
    </location>
</feature>
<evidence type="ECO:0000313" key="3">
    <source>
        <dbReference type="WBParaSite" id="ACRNAN_scaffold2412.g16169.t1"/>
    </source>
</evidence>
<feature type="signal peptide" evidence="1">
    <location>
        <begin position="1"/>
        <end position="20"/>
    </location>
</feature>
<keyword evidence="2" id="KW-1185">Reference proteome</keyword>
<sequence length="76" mass="8937">MFWQILFIFVLLGSNIDIEAAPPGWYHLSTLNGMLRPNYNNVQKHPNWSKSHWSHDGNNWYLSRRPNIRPTMGRSG</sequence>
<organism evidence="2 3">
    <name type="scientific">Acrobeloides nanus</name>
    <dbReference type="NCBI Taxonomy" id="290746"/>
    <lineage>
        <taxon>Eukaryota</taxon>
        <taxon>Metazoa</taxon>
        <taxon>Ecdysozoa</taxon>
        <taxon>Nematoda</taxon>
        <taxon>Chromadorea</taxon>
        <taxon>Rhabditida</taxon>
        <taxon>Tylenchina</taxon>
        <taxon>Cephalobomorpha</taxon>
        <taxon>Cephaloboidea</taxon>
        <taxon>Cephalobidae</taxon>
        <taxon>Acrobeloides</taxon>
    </lineage>
</organism>